<reference evidence="1" key="2">
    <citation type="submission" date="2020-09" db="EMBL/GenBank/DDBJ databases">
        <authorList>
            <person name="Sun Q."/>
            <person name="Zhou Y."/>
        </authorList>
    </citation>
    <scope>NUCLEOTIDE SEQUENCE</scope>
    <source>
        <strain evidence="1">CGMCC 4.3508</strain>
    </source>
</reference>
<dbReference type="EMBL" id="BMMH01000001">
    <property type="protein sequence ID" value="GGK90306.1"/>
    <property type="molecule type" value="Genomic_DNA"/>
</dbReference>
<evidence type="ECO:0000313" key="1">
    <source>
        <dbReference type="EMBL" id="GGK90306.1"/>
    </source>
</evidence>
<reference evidence="1" key="1">
    <citation type="journal article" date="2014" name="Int. J. Syst. Evol. Microbiol.">
        <title>Complete genome sequence of Corynebacterium casei LMG S-19264T (=DSM 44701T), isolated from a smear-ripened cheese.</title>
        <authorList>
            <consortium name="US DOE Joint Genome Institute (JGI-PGF)"/>
            <person name="Walter F."/>
            <person name="Albersmeier A."/>
            <person name="Kalinowski J."/>
            <person name="Ruckert C."/>
        </authorList>
    </citation>
    <scope>NUCLEOTIDE SEQUENCE</scope>
    <source>
        <strain evidence="1">CGMCC 4.3508</strain>
    </source>
</reference>
<gene>
    <name evidence="1" type="ORF">GCM10011588_00680</name>
</gene>
<accession>A0A917VKF6</accession>
<proteinExistence type="predicted"/>
<dbReference type="AlphaFoldDB" id="A0A917VKF6"/>
<evidence type="ECO:0000313" key="2">
    <source>
        <dbReference type="Proteomes" id="UP000638263"/>
    </source>
</evidence>
<name>A0A917VKF6_9NOCA</name>
<sequence>MRAELDKIGVPTLLFLTDWFDYTLHDNDAAGAQFAGAACGLCTRPAWTVRTRNL</sequence>
<organism evidence="1 2">
    <name type="scientific">Nocardia jinanensis</name>
    <dbReference type="NCBI Taxonomy" id="382504"/>
    <lineage>
        <taxon>Bacteria</taxon>
        <taxon>Bacillati</taxon>
        <taxon>Actinomycetota</taxon>
        <taxon>Actinomycetes</taxon>
        <taxon>Mycobacteriales</taxon>
        <taxon>Nocardiaceae</taxon>
        <taxon>Nocardia</taxon>
    </lineage>
</organism>
<comment type="caution">
    <text evidence="1">The sequence shown here is derived from an EMBL/GenBank/DDBJ whole genome shotgun (WGS) entry which is preliminary data.</text>
</comment>
<protein>
    <submittedName>
        <fullName evidence="1">Uncharacterized protein</fullName>
    </submittedName>
</protein>
<dbReference type="RefSeq" id="WP_156426430.1">
    <property type="nucleotide sequence ID" value="NZ_BMMH01000001.1"/>
</dbReference>
<keyword evidence="2" id="KW-1185">Reference proteome</keyword>
<dbReference type="Proteomes" id="UP000638263">
    <property type="component" value="Unassembled WGS sequence"/>
</dbReference>